<dbReference type="GO" id="GO:0005524">
    <property type="term" value="F:ATP binding"/>
    <property type="evidence" value="ECO:0007669"/>
    <property type="project" value="UniProtKB-KW"/>
</dbReference>
<evidence type="ECO:0000256" key="4">
    <source>
        <dbReference type="ARBA" id="ARBA00022840"/>
    </source>
</evidence>
<dbReference type="Gene3D" id="3.40.50.10240">
    <property type="entry name" value="Thiamin pyrophosphokinase, catalytic domain"/>
    <property type="match status" value="2"/>
</dbReference>
<feature type="domain" description="Thiamin pyrophosphokinase thiamin-binding" evidence="7">
    <location>
        <begin position="450"/>
        <end position="489"/>
    </location>
</feature>
<keyword evidence="2" id="KW-0547">Nucleotide-binding</keyword>
<accession>A0A383VN21</accession>
<keyword evidence="3" id="KW-0418">Kinase</keyword>
<name>A0A383VN21_TETOB</name>
<evidence type="ECO:0000313" key="8">
    <source>
        <dbReference type="EMBL" id="SZX66561.1"/>
    </source>
</evidence>
<dbReference type="InterPro" id="IPR007373">
    <property type="entry name" value="Thiamin_PyroPKinase_B1-bd"/>
</dbReference>
<feature type="compositionally biased region" description="Low complexity" evidence="5">
    <location>
        <begin position="244"/>
        <end position="255"/>
    </location>
</feature>
<dbReference type="GO" id="GO:0030975">
    <property type="term" value="F:thiamine binding"/>
    <property type="evidence" value="ECO:0007669"/>
    <property type="project" value="InterPro"/>
</dbReference>
<evidence type="ECO:0000256" key="2">
    <source>
        <dbReference type="ARBA" id="ARBA00022741"/>
    </source>
</evidence>
<feature type="region of interest" description="Disordered" evidence="5">
    <location>
        <begin position="244"/>
        <end position="299"/>
    </location>
</feature>
<dbReference type="AlphaFoldDB" id="A0A383VN21"/>
<dbReference type="SUPFAM" id="SSF63999">
    <property type="entry name" value="Thiamin pyrophosphokinase, catalytic domain"/>
    <property type="match status" value="2"/>
</dbReference>
<dbReference type="InterPro" id="IPR036371">
    <property type="entry name" value="TPK_B1-bd_sf"/>
</dbReference>
<dbReference type="GO" id="GO:0009229">
    <property type="term" value="P:thiamine diphosphate biosynthetic process"/>
    <property type="evidence" value="ECO:0007669"/>
    <property type="project" value="InterPro"/>
</dbReference>
<evidence type="ECO:0000256" key="1">
    <source>
        <dbReference type="ARBA" id="ARBA00022679"/>
    </source>
</evidence>
<sequence>MLSVLRASQCLTAAVLQGQTATIRRAAWAGRLDAPSLSAQVARRSLPAGAGMAHRVVPLSHNGSVQTVTSEFLSADPLSPGTHLHLVVLNYVLPPQTAHLWARATTRICADGGANRLYDQIPVMLPGTDPFAARESHLPDLIKGDLDSVREDVTDFYTSRGVPFIDLSSDQETTDLEKCLLFLEGRLRAMSEDAARQTAHAHVAAAAAAPPIAAAAGAAGRHGHGAKAIGAANAVARAYATCIDPSSSSSNGSSGTTLHPDSTSSAATASTSNASMGPPTPNAAVADDGSCVQQQQQQQAHHIYGEIVMLPSLQDPPWRPPPPPPQQQQQTLHTRPGQQGSNCSNGASVLSLLDSGSVELRGGTGSSRQQQRHVHKVTASILASHDTAGDAEPVRKRLQQDHHILVLGALGGRLDHTLANLNTLYCYPHLNITLWGEGNLVRLLRAGKSEIKPSRLEGPTCGLVPLARPATASSKGLKWDLDNTHVSAAALACCVVLLVCGGAQVTGWRGDA</sequence>
<dbReference type="GO" id="GO:0016301">
    <property type="term" value="F:kinase activity"/>
    <property type="evidence" value="ECO:0007669"/>
    <property type="project" value="UniProtKB-KW"/>
</dbReference>
<dbReference type="Pfam" id="PF04265">
    <property type="entry name" value="TPK_B1_binding"/>
    <property type="match status" value="1"/>
</dbReference>
<keyword evidence="1" id="KW-0808">Transferase</keyword>
<feature type="compositionally biased region" description="Pro residues" evidence="5">
    <location>
        <begin position="317"/>
        <end position="326"/>
    </location>
</feature>
<dbReference type="InterPro" id="IPR007371">
    <property type="entry name" value="TPK_catalytic"/>
</dbReference>
<dbReference type="PANTHER" id="PTHR13622">
    <property type="entry name" value="THIAMIN PYROPHOSPHOKINASE"/>
    <property type="match status" value="1"/>
</dbReference>
<keyword evidence="4" id="KW-0067">ATP-binding</keyword>
<dbReference type="GO" id="GO:0004788">
    <property type="term" value="F:thiamine diphosphokinase activity"/>
    <property type="evidence" value="ECO:0007669"/>
    <property type="project" value="InterPro"/>
</dbReference>
<feature type="compositionally biased region" description="Low complexity" evidence="5">
    <location>
        <begin position="262"/>
        <end position="275"/>
    </location>
</feature>
<dbReference type="InterPro" id="IPR036759">
    <property type="entry name" value="TPK_catalytic_sf"/>
</dbReference>
<organism evidence="8 9">
    <name type="scientific">Tetradesmus obliquus</name>
    <name type="common">Green alga</name>
    <name type="synonym">Acutodesmus obliquus</name>
    <dbReference type="NCBI Taxonomy" id="3088"/>
    <lineage>
        <taxon>Eukaryota</taxon>
        <taxon>Viridiplantae</taxon>
        <taxon>Chlorophyta</taxon>
        <taxon>core chlorophytes</taxon>
        <taxon>Chlorophyceae</taxon>
        <taxon>CS clade</taxon>
        <taxon>Sphaeropleales</taxon>
        <taxon>Scenedesmaceae</taxon>
        <taxon>Tetradesmus</taxon>
    </lineage>
</organism>
<dbReference type="Proteomes" id="UP000256970">
    <property type="component" value="Unassembled WGS sequence"/>
</dbReference>
<dbReference type="STRING" id="3088.A0A383VN21"/>
<proteinExistence type="predicted"/>
<dbReference type="PANTHER" id="PTHR13622:SF8">
    <property type="entry name" value="THIAMIN PYROPHOSPHOKINASE 1"/>
    <property type="match status" value="1"/>
</dbReference>
<evidence type="ECO:0000256" key="3">
    <source>
        <dbReference type="ARBA" id="ARBA00022777"/>
    </source>
</evidence>
<dbReference type="EMBL" id="FNXT01000713">
    <property type="protein sequence ID" value="SZX66561.1"/>
    <property type="molecule type" value="Genomic_DNA"/>
</dbReference>
<evidence type="ECO:0000313" key="9">
    <source>
        <dbReference type="Proteomes" id="UP000256970"/>
    </source>
</evidence>
<keyword evidence="9" id="KW-1185">Reference proteome</keyword>
<feature type="compositionally biased region" description="Low complexity" evidence="5">
    <location>
        <begin position="327"/>
        <end position="339"/>
    </location>
</feature>
<dbReference type="Pfam" id="PF04263">
    <property type="entry name" value="TPK_catalytic"/>
    <property type="match status" value="1"/>
</dbReference>
<evidence type="ECO:0000259" key="6">
    <source>
        <dbReference type="Pfam" id="PF04263"/>
    </source>
</evidence>
<reference evidence="8 9" key="1">
    <citation type="submission" date="2016-10" db="EMBL/GenBank/DDBJ databases">
        <authorList>
            <person name="Cai Z."/>
        </authorList>
    </citation>
    <scope>NUCLEOTIDE SEQUENCE [LARGE SCALE GENOMIC DNA]</scope>
</reference>
<protein>
    <submittedName>
        <fullName evidence="8">Uncharacterized protein</fullName>
    </submittedName>
</protein>
<evidence type="ECO:0000259" key="7">
    <source>
        <dbReference type="Pfam" id="PF04265"/>
    </source>
</evidence>
<gene>
    <name evidence="8" type="ORF">BQ4739_LOCUS6964</name>
</gene>
<dbReference type="SUPFAM" id="SSF63862">
    <property type="entry name" value="Thiamin pyrophosphokinase, substrate-binding domain"/>
    <property type="match status" value="1"/>
</dbReference>
<feature type="domain" description="Thiamin pyrophosphokinase catalytic" evidence="6">
    <location>
        <begin position="98"/>
        <end position="186"/>
    </location>
</feature>
<feature type="region of interest" description="Disordered" evidence="5">
    <location>
        <begin position="312"/>
        <end position="348"/>
    </location>
</feature>
<evidence type="ECO:0000256" key="5">
    <source>
        <dbReference type="SAM" id="MobiDB-lite"/>
    </source>
</evidence>